<dbReference type="RefSeq" id="XP_002958575.1">
    <property type="nucleotide sequence ID" value="XM_002958529.1"/>
</dbReference>
<keyword evidence="3" id="KW-1185">Reference proteome</keyword>
<evidence type="ECO:0000256" key="1">
    <source>
        <dbReference type="SAM" id="MobiDB-lite"/>
    </source>
</evidence>
<dbReference type="Proteomes" id="UP000001058">
    <property type="component" value="Unassembled WGS sequence"/>
</dbReference>
<evidence type="ECO:0000313" key="3">
    <source>
        <dbReference type="Proteomes" id="UP000001058"/>
    </source>
</evidence>
<dbReference type="EMBL" id="GL378418">
    <property type="protein sequence ID" value="EFJ40371.1"/>
    <property type="molecule type" value="Genomic_DNA"/>
</dbReference>
<feature type="region of interest" description="Disordered" evidence="1">
    <location>
        <begin position="83"/>
        <end position="102"/>
    </location>
</feature>
<name>D8UIS7_VOLCA</name>
<proteinExistence type="predicted"/>
<accession>D8UIS7</accession>
<dbReference type="KEGG" id="vcn:VOLCADRAFT_108182"/>
<gene>
    <name evidence="2" type="ORF">VOLCADRAFT_108182</name>
</gene>
<evidence type="ECO:0000313" key="2">
    <source>
        <dbReference type="EMBL" id="EFJ40371.1"/>
    </source>
</evidence>
<protein>
    <submittedName>
        <fullName evidence="2">Uncharacterized protein</fullName>
    </submittedName>
</protein>
<sequence length="102" mass="11104">MASDGALGVDVHGPDKYLPPIPHLCNPLGSLTDDGDNEIFQCDWEAQEQTNIFKLLGLDHLAANQKSTTLDMVKQWATDVGGGDCNSHDDSKGHLKAQPFWT</sequence>
<dbReference type="InParanoid" id="D8UIS7"/>
<dbReference type="AlphaFoldDB" id="D8UIS7"/>
<organism evidence="3">
    <name type="scientific">Volvox carteri f. nagariensis</name>
    <dbReference type="NCBI Taxonomy" id="3068"/>
    <lineage>
        <taxon>Eukaryota</taxon>
        <taxon>Viridiplantae</taxon>
        <taxon>Chlorophyta</taxon>
        <taxon>core chlorophytes</taxon>
        <taxon>Chlorophyceae</taxon>
        <taxon>CS clade</taxon>
        <taxon>Chlamydomonadales</taxon>
        <taxon>Volvocaceae</taxon>
        <taxon>Volvox</taxon>
    </lineage>
</organism>
<reference evidence="2 3" key="1">
    <citation type="journal article" date="2010" name="Science">
        <title>Genomic analysis of organismal complexity in the multicellular green alga Volvox carteri.</title>
        <authorList>
            <person name="Prochnik S.E."/>
            <person name="Umen J."/>
            <person name="Nedelcu A.M."/>
            <person name="Hallmann A."/>
            <person name="Miller S.M."/>
            <person name="Nishii I."/>
            <person name="Ferris P."/>
            <person name="Kuo A."/>
            <person name="Mitros T."/>
            <person name="Fritz-Laylin L.K."/>
            <person name="Hellsten U."/>
            <person name="Chapman J."/>
            <person name="Simakov O."/>
            <person name="Rensing S.A."/>
            <person name="Terry A."/>
            <person name="Pangilinan J."/>
            <person name="Kapitonov V."/>
            <person name="Jurka J."/>
            <person name="Salamov A."/>
            <person name="Shapiro H."/>
            <person name="Schmutz J."/>
            <person name="Grimwood J."/>
            <person name="Lindquist E."/>
            <person name="Lucas S."/>
            <person name="Grigoriev I.V."/>
            <person name="Schmitt R."/>
            <person name="Kirk D."/>
            <person name="Rokhsar D.S."/>
        </authorList>
    </citation>
    <scope>NUCLEOTIDE SEQUENCE [LARGE SCALE GENOMIC DNA]</scope>
    <source>
        <strain evidence="3">f. Nagariensis / Eve</strain>
    </source>
</reference>
<dbReference type="GeneID" id="9628021"/>